<gene>
    <name evidence="1" type="ordered locus">TVNIR_0803</name>
</gene>
<dbReference type="EMBL" id="CP003989">
    <property type="protein sequence ID" value="AGA32493.1"/>
    <property type="molecule type" value="Genomic_DNA"/>
</dbReference>
<proteinExistence type="predicted"/>
<accession>L0DTZ8</accession>
<evidence type="ECO:0000313" key="1">
    <source>
        <dbReference type="EMBL" id="AGA32493.1"/>
    </source>
</evidence>
<keyword evidence="2" id="KW-1185">Reference proteome</keyword>
<organism evidence="1 2">
    <name type="scientific">Thioalkalivibrio nitratireducens (strain DSM 14787 / UNIQEM 213 / ALEN2)</name>
    <dbReference type="NCBI Taxonomy" id="1255043"/>
    <lineage>
        <taxon>Bacteria</taxon>
        <taxon>Pseudomonadati</taxon>
        <taxon>Pseudomonadota</taxon>
        <taxon>Gammaproteobacteria</taxon>
        <taxon>Chromatiales</taxon>
        <taxon>Ectothiorhodospiraceae</taxon>
        <taxon>Thioalkalivibrio</taxon>
    </lineage>
</organism>
<dbReference type="HOGENOM" id="CLU_3067246_0_0_6"/>
<reference evidence="1" key="1">
    <citation type="submission" date="2015-12" db="EMBL/GenBank/DDBJ databases">
        <authorList>
            <person name="Tikhonova T.V."/>
            <person name="Pavlov A.R."/>
            <person name="Beletsky A.V."/>
            <person name="Mardanov A.V."/>
            <person name="Sorokin D.Y."/>
            <person name="Ravin N.V."/>
            <person name="Popov V.O."/>
        </authorList>
    </citation>
    <scope>NUCLEOTIDE SEQUENCE</scope>
    <source>
        <strain evidence="1">DSM 14787</strain>
    </source>
</reference>
<sequence>MFSGTLHIAHRAIMLLHLAQVFASRLRADEHAAEHRFESGYRFTVTGYGQAEG</sequence>
<protein>
    <submittedName>
        <fullName evidence="1">Uncharacterized protein</fullName>
    </submittedName>
</protein>
<dbReference type="Proteomes" id="UP000010809">
    <property type="component" value="Chromosome"/>
</dbReference>
<dbReference type="PATRIC" id="fig|1255043.3.peg.809"/>
<dbReference type="AlphaFoldDB" id="L0DTZ8"/>
<dbReference type="KEGG" id="tni:TVNIR_0803"/>
<name>L0DTZ8_THIND</name>
<evidence type="ECO:0000313" key="2">
    <source>
        <dbReference type="Proteomes" id="UP000010809"/>
    </source>
</evidence>